<dbReference type="EMBL" id="JAJADR010000003">
    <property type="protein sequence ID" value="MCB2409031.1"/>
    <property type="molecule type" value="Genomic_DNA"/>
</dbReference>
<dbReference type="RefSeq" id="WP_226176531.1">
    <property type="nucleotide sequence ID" value="NZ_JAJADR010000003.1"/>
</dbReference>
<name>A0ABS8ATC3_9BACT</name>
<keyword evidence="2" id="KW-1185">Reference proteome</keyword>
<evidence type="ECO:0000313" key="2">
    <source>
        <dbReference type="Proteomes" id="UP001165296"/>
    </source>
</evidence>
<sequence>MNIIPACSSDQADSIARHWNFSLTGAVVAFIQPHQSGALPLVQIFDAVNAVDETLVHQIEASLLYMCNDGYWLEWLRFQRPMAEILAKMQQLVQVHGLH</sequence>
<comment type="caution">
    <text evidence="1">The sequence shown here is derived from an EMBL/GenBank/DDBJ whole genome shotgun (WGS) entry which is preliminary data.</text>
</comment>
<proteinExistence type="predicted"/>
<dbReference type="Proteomes" id="UP001165296">
    <property type="component" value="Unassembled WGS sequence"/>
</dbReference>
<protein>
    <submittedName>
        <fullName evidence="1">Uncharacterized protein</fullName>
    </submittedName>
</protein>
<accession>A0ABS8ATC3</accession>
<organism evidence="1 2">
    <name type="scientific">Hymenobacter lucidus</name>
    <dbReference type="NCBI Taxonomy" id="2880930"/>
    <lineage>
        <taxon>Bacteria</taxon>
        <taxon>Pseudomonadati</taxon>
        <taxon>Bacteroidota</taxon>
        <taxon>Cytophagia</taxon>
        <taxon>Cytophagales</taxon>
        <taxon>Hymenobacteraceae</taxon>
        <taxon>Hymenobacter</taxon>
    </lineage>
</organism>
<reference evidence="1" key="1">
    <citation type="submission" date="2021-10" db="EMBL/GenBank/DDBJ databases">
        <authorList>
            <person name="Dean J.D."/>
            <person name="Kim M.K."/>
            <person name="Newey C.N."/>
            <person name="Stoker T.S."/>
            <person name="Thompson D.W."/>
            <person name="Grose J.H."/>
        </authorList>
    </citation>
    <scope>NUCLEOTIDE SEQUENCE</scope>
    <source>
        <strain evidence="1">BT178</strain>
    </source>
</reference>
<evidence type="ECO:0000313" key="1">
    <source>
        <dbReference type="EMBL" id="MCB2409031.1"/>
    </source>
</evidence>
<gene>
    <name evidence="1" type="ORF">LGH74_13660</name>
</gene>